<accession>A0AAD7MTZ1</accession>
<evidence type="ECO:0000256" key="1">
    <source>
        <dbReference type="SAM" id="Coils"/>
    </source>
</evidence>
<keyword evidence="3" id="KW-1185">Reference proteome</keyword>
<comment type="caution">
    <text evidence="2">The sequence shown here is derived from an EMBL/GenBank/DDBJ whole genome shotgun (WGS) entry which is preliminary data.</text>
</comment>
<organism evidence="2 3">
    <name type="scientific">Mycena maculata</name>
    <dbReference type="NCBI Taxonomy" id="230809"/>
    <lineage>
        <taxon>Eukaryota</taxon>
        <taxon>Fungi</taxon>
        <taxon>Dikarya</taxon>
        <taxon>Basidiomycota</taxon>
        <taxon>Agaricomycotina</taxon>
        <taxon>Agaricomycetes</taxon>
        <taxon>Agaricomycetidae</taxon>
        <taxon>Agaricales</taxon>
        <taxon>Marasmiineae</taxon>
        <taxon>Mycenaceae</taxon>
        <taxon>Mycena</taxon>
    </lineage>
</organism>
<dbReference type="Proteomes" id="UP001215280">
    <property type="component" value="Unassembled WGS sequence"/>
</dbReference>
<sequence>MGGTVTQPFVHDARVYVRYRLPNGRWVSTIFVCFYKRHKRLAHNADLDVKGDLVIMRTAARRCLSVVNMRSSDRAAADFVAEALAPSLRKFQGPQRTPVRALLIMRELVQYYKENTIESKRKAQAQAEENKRLLANLGNMQDQLSKMNDYMQENSEHNRELEKSKDTLLNHNQALCEQLTFAHGATEEQTRNFTVFGQQTMAQQQQLYTAFEAEKDRARELEHVTAQKTDEAAALRAKLTNQALGQTPRRARAKIMNPAEMRNIGRKIPVIPFAPIPSPAAASSSDEDMANPPPTVSGSIDIAALAAELAKLGATFNSTPPKTGKKRRMSSKPVFEAIPDAIEKEWKASPLQHRDTIRRINDHQKVLRTVKEAKCGVENAEEFAMKTPPSVDEVRRCEEGHLTPHPDDFRLDFDPGYRASRWNSIVLGKIVDATIVAGNRTIVVPVPREWLLEKLKGQLNRAQEAWARIQPRKNETPTEATARANQYREYRADYTRVLAAKTRKYDAREKTITFLTSLKSAMKAPDLDAWKRILEMLKYLGHDGMSEEEEVEKVGAGGVRRYIFQVKVYVWRAEEVGKYLRLVDSMEDKIAVRQKRGNRPLPRERNGGQSISGAPKGLPACFYDAAWIKKESEASPVFYEDLEVSEEAFYLLAASADMVE</sequence>
<name>A0AAD7MTZ1_9AGAR</name>
<dbReference type="EMBL" id="JARJLG010000171">
    <property type="protein sequence ID" value="KAJ7732911.1"/>
    <property type="molecule type" value="Genomic_DNA"/>
</dbReference>
<proteinExistence type="predicted"/>
<keyword evidence="1" id="KW-0175">Coiled coil</keyword>
<protein>
    <submittedName>
        <fullName evidence="2">Uncharacterized protein</fullName>
    </submittedName>
</protein>
<reference evidence="2" key="1">
    <citation type="submission" date="2023-03" db="EMBL/GenBank/DDBJ databases">
        <title>Massive genome expansion in bonnet fungi (Mycena s.s.) driven by repeated elements and novel gene families across ecological guilds.</title>
        <authorList>
            <consortium name="Lawrence Berkeley National Laboratory"/>
            <person name="Harder C.B."/>
            <person name="Miyauchi S."/>
            <person name="Viragh M."/>
            <person name="Kuo A."/>
            <person name="Thoen E."/>
            <person name="Andreopoulos B."/>
            <person name="Lu D."/>
            <person name="Skrede I."/>
            <person name="Drula E."/>
            <person name="Henrissat B."/>
            <person name="Morin E."/>
            <person name="Kohler A."/>
            <person name="Barry K."/>
            <person name="LaButti K."/>
            <person name="Morin E."/>
            <person name="Salamov A."/>
            <person name="Lipzen A."/>
            <person name="Mereny Z."/>
            <person name="Hegedus B."/>
            <person name="Baldrian P."/>
            <person name="Stursova M."/>
            <person name="Weitz H."/>
            <person name="Taylor A."/>
            <person name="Grigoriev I.V."/>
            <person name="Nagy L.G."/>
            <person name="Martin F."/>
            <person name="Kauserud H."/>
        </authorList>
    </citation>
    <scope>NUCLEOTIDE SEQUENCE</scope>
    <source>
        <strain evidence="2">CBHHK188m</strain>
    </source>
</reference>
<evidence type="ECO:0000313" key="2">
    <source>
        <dbReference type="EMBL" id="KAJ7732911.1"/>
    </source>
</evidence>
<feature type="coiled-coil region" evidence="1">
    <location>
        <begin position="123"/>
        <end position="221"/>
    </location>
</feature>
<evidence type="ECO:0000313" key="3">
    <source>
        <dbReference type="Proteomes" id="UP001215280"/>
    </source>
</evidence>
<gene>
    <name evidence="2" type="ORF">DFH07DRAFT_968188</name>
</gene>
<dbReference type="AlphaFoldDB" id="A0AAD7MTZ1"/>